<dbReference type="PANTHER" id="PTHR43711">
    <property type="entry name" value="TWO-COMPONENT HISTIDINE KINASE"/>
    <property type="match status" value="1"/>
</dbReference>
<dbReference type="Pfam" id="PF02518">
    <property type="entry name" value="HATPase_c"/>
    <property type="match status" value="1"/>
</dbReference>
<evidence type="ECO:0000256" key="8">
    <source>
        <dbReference type="SAM" id="Phobius"/>
    </source>
</evidence>
<dbReference type="CDD" id="cd16922">
    <property type="entry name" value="HATPase_EvgS-ArcB-TorS-like"/>
    <property type="match status" value="1"/>
</dbReference>
<keyword evidence="11" id="KW-1185">Reference proteome</keyword>
<dbReference type="SMART" id="SM00388">
    <property type="entry name" value="HisKA"/>
    <property type="match status" value="1"/>
</dbReference>
<dbReference type="InterPro" id="IPR003661">
    <property type="entry name" value="HisK_dim/P_dom"/>
</dbReference>
<dbReference type="PANTHER" id="PTHR43711:SF1">
    <property type="entry name" value="HISTIDINE KINASE 1"/>
    <property type="match status" value="1"/>
</dbReference>
<keyword evidence="4" id="KW-0808">Transferase</keyword>
<keyword evidence="8" id="KW-0472">Membrane</keyword>
<evidence type="ECO:0000256" key="6">
    <source>
        <dbReference type="ARBA" id="ARBA00023012"/>
    </source>
</evidence>
<dbReference type="InterPro" id="IPR003594">
    <property type="entry name" value="HATPase_dom"/>
</dbReference>
<dbReference type="EMBL" id="VFYP01000001">
    <property type="protein sequence ID" value="TPP10377.1"/>
    <property type="molecule type" value="Genomic_DNA"/>
</dbReference>
<keyword evidence="6" id="KW-0902">Two-component regulatory system</keyword>
<comment type="catalytic activity">
    <reaction evidence="1">
        <text>ATP + protein L-histidine = ADP + protein N-phospho-L-histidine.</text>
        <dbReference type="EC" id="2.7.13.3"/>
    </reaction>
</comment>
<dbReference type="SUPFAM" id="SSF55874">
    <property type="entry name" value="ATPase domain of HSP90 chaperone/DNA topoisomerase II/histidine kinase"/>
    <property type="match status" value="1"/>
</dbReference>
<evidence type="ECO:0000313" key="11">
    <source>
        <dbReference type="Proteomes" id="UP000316429"/>
    </source>
</evidence>
<dbReference type="Gene3D" id="1.10.287.130">
    <property type="match status" value="1"/>
</dbReference>
<dbReference type="PRINTS" id="PR00344">
    <property type="entry name" value="BCTRLSENSOR"/>
</dbReference>
<evidence type="ECO:0000256" key="3">
    <source>
        <dbReference type="ARBA" id="ARBA00022553"/>
    </source>
</evidence>
<feature type="domain" description="Histidine kinase" evidence="9">
    <location>
        <begin position="260"/>
        <end position="480"/>
    </location>
</feature>
<feature type="compositionally biased region" description="Basic and acidic residues" evidence="7">
    <location>
        <begin position="507"/>
        <end position="522"/>
    </location>
</feature>
<keyword evidence="8" id="KW-0812">Transmembrane</keyword>
<accession>A0A504U9Z0</accession>
<evidence type="ECO:0000256" key="4">
    <source>
        <dbReference type="ARBA" id="ARBA00022679"/>
    </source>
</evidence>
<evidence type="ECO:0000256" key="1">
    <source>
        <dbReference type="ARBA" id="ARBA00000085"/>
    </source>
</evidence>
<keyword evidence="3" id="KW-0597">Phosphoprotein</keyword>
<feature type="transmembrane region" description="Helical" evidence="8">
    <location>
        <begin position="82"/>
        <end position="102"/>
    </location>
</feature>
<comment type="caution">
    <text evidence="10">The sequence shown here is derived from an EMBL/GenBank/DDBJ whole genome shotgun (WGS) entry which is preliminary data.</text>
</comment>
<dbReference type="InterPro" id="IPR050736">
    <property type="entry name" value="Sensor_HK_Regulatory"/>
</dbReference>
<evidence type="ECO:0000259" key="9">
    <source>
        <dbReference type="PROSITE" id="PS50109"/>
    </source>
</evidence>
<dbReference type="InterPro" id="IPR005467">
    <property type="entry name" value="His_kinase_dom"/>
</dbReference>
<gene>
    <name evidence="10" type="ORF">FJQ55_05840</name>
</gene>
<keyword evidence="5 10" id="KW-0418">Kinase</keyword>
<dbReference type="OrthoDB" id="9801651at2"/>
<protein>
    <recommendedName>
        <fullName evidence="2">histidine kinase</fullName>
        <ecNumber evidence="2">2.7.13.3</ecNumber>
    </recommendedName>
</protein>
<dbReference type="SMART" id="SM00387">
    <property type="entry name" value="HATPase_c"/>
    <property type="match status" value="1"/>
</dbReference>
<feature type="transmembrane region" description="Helical" evidence="8">
    <location>
        <begin position="55"/>
        <end position="76"/>
    </location>
</feature>
<reference evidence="10 11" key="1">
    <citation type="submission" date="2019-06" db="EMBL/GenBank/DDBJ databases">
        <title>Rhizobium sp. CL12 isolated from roots of soybean.</title>
        <authorList>
            <person name="Wang C."/>
        </authorList>
    </citation>
    <scope>NUCLEOTIDE SEQUENCE [LARGE SCALE GENOMIC DNA]</scope>
    <source>
        <strain evidence="10 11">CL12</strain>
    </source>
</reference>
<dbReference type="CDD" id="cd00082">
    <property type="entry name" value="HisKA"/>
    <property type="match status" value="1"/>
</dbReference>
<dbReference type="InterPro" id="IPR036890">
    <property type="entry name" value="HATPase_C_sf"/>
</dbReference>
<feature type="region of interest" description="Disordered" evidence="7">
    <location>
        <begin position="495"/>
        <end position="522"/>
    </location>
</feature>
<organism evidence="10 11">
    <name type="scientific">Rhizobium glycinendophyticum</name>
    <dbReference type="NCBI Taxonomy" id="2589807"/>
    <lineage>
        <taxon>Bacteria</taxon>
        <taxon>Pseudomonadati</taxon>
        <taxon>Pseudomonadota</taxon>
        <taxon>Alphaproteobacteria</taxon>
        <taxon>Hyphomicrobiales</taxon>
        <taxon>Rhizobiaceae</taxon>
        <taxon>Rhizobium/Agrobacterium group</taxon>
        <taxon>Rhizobium</taxon>
    </lineage>
</organism>
<dbReference type="AlphaFoldDB" id="A0A504U9Z0"/>
<keyword evidence="8" id="KW-1133">Transmembrane helix</keyword>
<evidence type="ECO:0000313" key="10">
    <source>
        <dbReference type="EMBL" id="TPP10377.1"/>
    </source>
</evidence>
<dbReference type="InterPro" id="IPR004358">
    <property type="entry name" value="Sig_transdc_His_kin-like_C"/>
</dbReference>
<sequence length="522" mass="56245">MNPSRISGVVVLRKMSDAWTMAMDALLLRVLARHFGTRAADAAELRLLRRLTAGFAAALVLFPAGLTLILGAAAGLPIGVSLAFSLYLICAVALVAGTRFGAGRAADAREPDAEPMIDPWDYCPGLFLTLDTAGVVRASGGRDRDLFLSFLREPLARPFVEQVHVSDRLAFARALDDLRLGADIVVIDLRLDRPVLGLDQAQFLNVRLDMTAVRGPDGQLSAVRAQMLDIEGEMQMRDAVRAKEHEAHAAHELKSRFLAAVSHEMRTPLNAILGFSDILAGEYFGKLENDRQREYVQLIRQSGAHLLSVVNTMLDMSKIEAGRYELMLESFDVAETLTECERMLSLQATAKGVKLTSRLPRGLGDITADSRALRQIVINLIGNAIKFTPAGGAVTLDAMRRGSDFVVSISDTGVGIAPEKMALLGRPFTQIQDDLNRNHEGSGLGLSLVKGLTALHGGTFMIESRKGEGTVVTVTLPADGSGTVVADDNNMVEFPPRLSQPVSTDEESGKAATHDKAEAKIA</sequence>
<evidence type="ECO:0000256" key="7">
    <source>
        <dbReference type="SAM" id="MobiDB-lite"/>
    </source>
</evidence>
<evidence type="ECO:0000256" key="2">
    <source>
        <dbReference type="ARBA" id="ARBA00012438"/>
    </source>
</evidence>
<proteinExistence type="predicted"/>
<dbReference type="InterPro" id="IPR036097">
    <property type="entry name" value="HisK_dim/P_sf"/>
</dbReference>
<dbReference type="GO" id="GO:0000155">
    <property type="term" value="F:phosphorelay sensor kinase activity"/>
    <property type="evidence" value="ECO:0007669"/>
    <property type="project" value="InterPro"/>
</dbReference>
<dbReference type="Proteomes" id="UP000316429">
    <property type="component" value="Unassembled WGS sequence"/>
</dbReference>
<evidence type="ECO:0000256" key="5">
    <source>
        <dbReference type="ARBA" id="ARBA00022777"/>
    </source>
</evidence>
<dbReference type="PROSITE" id="PS50109">
    <property type="entry name" value="HIS_KIN"/>
    <property type="match status" value="1"/>
</dbReference>
<dbReference type="SUPFAM" id="SSF47384">
    <property type="entry name" value="Homodimeric domain of signal transducing histidine kinase"/>
    <property type="match status" value="1"/>
</dbReference>
<name>A0A504U9Z0_9HYPH</name>
<dbReference type="Gene3D" id="3.30.565.10">
    <property type="entry name" value="Histidine kinase-like ATPase, C-terminal domain"/>
    <property type="match status" value="1"/>
</dbReference>
<dbReference type="EC" id="2.7.13.3" evidence="2"/>
<dbReference type="Pfam" id="PF00512">
    <property type="entry name" value="HisKA"/>
    <property type="match status" value="1"/>
</dbReference>